<protein>
    <submittedName>
        <fullName evidence="1">Uncharacterized protein</fullName>
    </submittedName>
</protein>
<gene>
    <name evidence="1" type="ORF">OBRU01_22019</name>
</gene>
<evidence type="ECO:0000313" key="2">
    <source>
        <dbReference type="Proteomes" id="UP000037510"/>
    </source>
</evidence>
<dbReference type="EMBL" id="JTDY01007770">
    <property type="protein sequence ID" value="KOB64954.1"/>
    <property type="molecule type" value="Genomic_DNA"/>
</dbReference>
<proteinExistence type="predicted"/>
<reference evidence="1 2" key="1">
    <citation type="journal article" date="2015" name="Genome Biol. Evol.">
        <title>The genome of winter moth (Operophtera brumata) provides a genomic perspective on sexual dimorphism and phenology.</title>
        <authorList>
            <person name="Derks M.F."/>
            <person name="Smit S."/>
            <person name="Salis L."/>
            <person name="Schijlen E."/>
            <person name="Bossers A."/>
            <person name="Mateman C."/>
            <person name="Pijl A.S."/>
            <person name="de Ridder D."/>
            <person name="Groenen M.A."/>
            <person name="Visser M.E."/>
            <person name="Megens H.J."/>
        </authorList>
    </citation>
    <scope>NUCLEOTIDE SEQUENCE [LARGE SCALE GENOMIC DNA]</scope>
    <source>
        <strain evidence="1">WM2013NL</strain>
        <tissue evidence="1">Head and thorax</tissue>
    </source>
</reference>
<accession>A0A0L7KPQ8</accession>
<dbReference type="AlphaFoldDB" id="A0A0L7KPQ8"/>
<keyword evidence="2" id="KW-1185">Reference proteome</keyword>
<evidence type="ECO:0000313" key="1">
    <source>
        <dbReference type="EMBL" id="KOB64954.1"/>
    </source>
</evidence>
<sequence length="103" mass="11280">MQCGVTCSKHLDFGCAQISEAGWRKLGSDRRNAWKCSSCRNHSPRPASSPVPSASPCQLAGLPTLFEDIKSIKSELTDLRMSCEFMGARLDNFATKIADVETK</sequence>
<name>A0A0L7KPQ8_OPEBR</name>
<dbReference type="Proteomes" id="UP000037510">
    <property type="component" value="Unassembled WGS sequence"/>
</dbReference>
<feature type="non-terminal residue" evidence="1">
    <location>
        <position position="103"/>
    </location>
</feature>
<organism evidence="1 2">
    <name type="scientific">Operophtera brumata</name>
    <name type="common">Winter moth</name>
    <name type="synonym">Phalaena brumata</name>
    <dbReference type="NCBI Taxonomy" id="104452"/>
    <lineage>
        <taxon>Eukaryota</taxon>
        <taxon>Metazoa</taxon>
        <taxon>Ecdysozoa</taxon>
        <taxon>Arthropoda</taxon>
        <taxon>Hexapoda</taxon>
        <taxon>Insecta</taxon>
        <taxon>Pterygota</taxon>
        <taxon>Neoptera</taxon>
        <taxon>Endopterygota</taxon>
        <taxon>Lepidoptera</taxon>
        <taxon>Glossata</taxon>
        <taxon>Ditrysia</taxon>
        <taxon>Geometroidea</taxon>
        <taxon>Geometridae</taxon>
        <taxon>Larentiinae</taxon>
        <taxon>Operophtera</taxon>
    </lineage>
</organism>
<comment type="caution">
    <text evidence="1">The sequence shown here is derived from an EMBL/GenBank/DDBJ whole genome shotgun (WGS) entry which is preliminary data.</text>
</comment>